<dbReference type="Pfam" id="PF00646">
    <property type="entry name" value="F-box"/>
    <property type="match status" value="1"/>
</dbReference>
<dbReference type="SUPFAM" id="SSF81383">
    <property type="entry name" value="F-box domain"/>
    <property type="match status" value="1"/>
</dbReference>
<dbReference type="InterPro" id="IPR036047">
    <property type="entry name" value="F-box-like_dom_sf"/>
</dbReference>
<evidence type="ECO:0000256" key="1">
    <source>
        <dbReference type="SAM" id="SignalP"/>
    </source>
</evidence>
<accession>A0A316Z126</accession>
<gene>
    <name evidence="3" type="ORF">FA09DRAFT_326906</name>
</gene>
<feature type="chain" id="PRO_5016395603" description="F-box domain-containing protein" evidence="1">
    <location>
        <begin position="19"/>
        <end position="191"/>
    </location>
</feature>
<protein>
    <recommendedName>
        <fullName evidence="2">F-box domain-containing protein</fullName>
    </recommendedName>
</protein>
<feature type="signal peptide" evidence="1">
    <location>
        <begin position="1"/>
        <end position="18"/>
    </location>
</feature>
<dbReference type="PROSITE" id="PS50181">
    <property type="entry name" value="FBOX"/>
    <property type="match status" value="1"/>
</dbReference>
<sequence>MPLLLSLPLELLLEILLHFDGRELRGIKRTCKTFADLIGTHPAFDAKLFRTAKVDVAKLTGLQEGELKLHPLVSMGFMFATPYERIHAYSGDPACGYWDNEEYCSEPGSACDFPCFQEARRMPYLHTLAAVGDNATEPPVSKMIIRDCKSFDRFDKSCMVRNRLASDDTENPRVEISNKKDCPITVAQFCL</sequence>
<dbReference type="Proteomes" id="UP000245946">
    <property type="component" value="Unassembled WGS sequence"/>
</dbReference>
<evidence type="ECO:0000313" key="3">
    <source>
        <dbReference type="EMBL" id="PWN94638.1"/>
    </source>
</evidence>
<keyword evidence="1" id="KW-0732">Signal</keyword>
<dbReference type="GeneID" id="37268778"/>
<feature type="domain" description="F-box" evidence="2">
    <location>
        <begin position="1"/>
        <end position="52"/>
    </location>
</feature>
<dbReference type="EMBL" id="KZ819310">
    <property type="protein sequence ID" value="PWN94638.1"/>
    <property type="molecule type" value="Genomic_DNA"/>
</dbReference>
<dbReference type="InterPro" id="IPR001810">
    <property type="entry name" value="F-box_dom"/>
</dbReference>
<dbReference type="RefSeq" id="XP_025594917.1">
    <property type="nucleotide sequence ID" value="XM_025741234.1"/>
</dbReference>
<keyword evidence="4" id="KW-1185">Reference proteome</keyword>
<evidence type="ECO:0000259" key="2">
    <source>
        <dbReference type="PROSITE" id="PS50181"/>
    </source>
</evidence>
<organism evidence="3 4">
    <name type="scientific">Tilletiopsis washingtonensis</name>
    <dbReference type="NCBI Taxonomy" id="58919"/>
    <lineage>
        <taxon>Eukaryota</taxon>
        <taxon>Fungi</taxon>
        <taxon>Dikarya</taxon>
        <taxon>Basidiomycota</taxon>
        <taxon>Ustilaginomycotina</taxon>
        <taxon>Exobasidiomycetes</taxon>
        <taxon>Entylomatales</taxon>
        <taxon>Entylomatales incertae sedis</taxon>
        <taxon>Tilletiopsis</taxon>
    </lineage>
</organism>
<proteinExistence type="predicted"/>
<name>A0A316Z126_9BASI</name>
<reference evidence="3 4" key="1">
    <citation type="journal article" date="2018" name="Mol. Biol. Evol.">
        <title>Broad Genomic Sampling Reveals a Smut Pathogenic Ancestry of the Fungal Clade Ustilaginomycotina.</title>
        <authorList>
            <person name="Kijpornyongpan T."/>
            <person name="Mondo S.J."/>
            <person name="Barry K."/>
            <person name="Sandor L."/>
            <person name="Lee J."/>
            <person name="Lipzen A."/>
            <person name="Pangilinan J."/>
            <person name="LaButti K."/>
            <person name="Hainaut M."/>
            <person name="Henrissat B."/>
            <person name="Grigoriev I.V."/>
            <person name="Spatafora J.W."/>
            <person name="Aime M.C."/>
        </authorList>
    </citation>
    <scope>NUCLEOTIDE SEQUENCE [LARGE SCALE GENOMIC DNA]</scope>
    <source>
        <strain evidence="3 4">MCA 4186</strain>
    </source>
</reference>
<dbReference type="AlphaFoldDB" id="A0A316Z126"/>
<evidence type="ECO:0000313" key="4">
    <source>
        <dbReference type="Proteomes" id="UP000245946"/>
    </source>
</evidence>